<dbReference type="InterPro" id="IPR001356">
    <property type="entry name" value="HD"/>
</dbReference>
<evidence type="ECO:0000256" key="8">
    <source>
        <dbReference type="SAM" id="MobiDB-lite"/>
    </source>
</evidence>
<accession>A0A8M1KKU0</accession>
<keyword evidence="5 6" id="KW-0539">Nucleus</keyword>
<feature type="compositionally biased region" description="Polar residues" evidence="8">
    <location>
        <begin position="71"/>
        <end position="80"/>
    </location>
</feature>
<evidence type="ECO:0000256" key="2">
    <source>
        <dbReference type="ARBA" id="ARBA00022473"/>
    </source>
</evidence>
<protein>
    <submittedName>
        <fullName evidence="11">Dharma</fullName>
    </submittedName>
</protein>
<evidence type="ECO:0000256" key="4">
    <source>
        <dbReference type="ARBA" id="ARBA00023155"/>
    </source>
</evidence>
<dbReference type="CDD" id="cd00086">
    <property type="entry name" value="homeodomain"/>
    <property type="match status" value="1"/>
</dbReference>
<reference evidence="11" key="1">
    <citation type="submission" date="2025-08" db="UniProtKB">
        <authorList>
            <consortium name="RefSeq"/>
        </authorList>
    </citation>
    <scope>IDENTIFICATION</scope>
</reference>
<dbReference type="PANTHER" id="PTHR45793">
    <property type="entry name" value="HOMEOBOX PROTEIN"/>
    <property type="match status" value="1"/>
</dbReference>
<feature type="compositionally biased region" description="Basic and acidic residues" evidence="8">
    <location>
        <begin position="86"/>
        <end position="101"/>
    </location>
</feature>
<keyword evidence="10" id="KW-1185">Reference proteome</keyword>
<comment type="subcellular location">
    <subcellularLocation>
        <location evidence="1 6 7">Nucleus</location>
    </subcellularLocation>
</comment>
<keyword evidence="2" id="KW-0217">Developmental protein</keyword>
<proteinExistence type="predicted"/>
<evidence type="ECO:0000313" key="11">
    <source>
        <dbReference type="RefSeq" id="XP_042564676.1"/>
    </source>
</evidence>
<feature type="domain" description="Homeobox" evidence="9">
    <location>
        <begin position="10"/>
        <end position="70"/>
    </location>
</feature>
<feature type="region of interest" description="Disordered" evidence="8">
    <location>
        <begin position="64"/>
        <end position="101"/>
    </location>
</feature>
<dbReference type="RefSeq" id="XP_042564676.1">
    <property type="nucleotide sequence ID" value="XM_042708742.1"/>
</dbReference>
<dbReference type="InterPro" id="IPR017970">
    <property type="entry name" value="Homeobox_CS"/>
</dbReference>
<feature type="DNA-binding region" description="Homeobox" evidence="6">
    <location>
        <begin position="12"/>
        <end position="71"/>
    </location>
</feature>
<dbReference type="SMART" id="SM00389">
    <property type="entry name" value="HOX"/>
    <property type="match status" value="1"/>
</dbReference>
<dbReference type="PROSITE" id="PS50071">
    <property type="entry name" value="HOMEOBOX_2"/>
    <property type="match status" value="1"/>
</dbReference>
<evidence type="ECO:0000256" key="7">
    <source>
        <dbReference type="RuleBase" id="RU000682"/>
    </source>
</evidence>
<dbReference type="GO" id="GO:0000978">
    <property type="term" value="F:RNA polymerase II cis-regulatory region sequence-specific DNA binding"/>
    <property type="evidence" value="ECO:0007669"/>
    <property type="project" value="TreeGrafter"/>
</dbReference>
<dbReference type="GeneID" id="105909679"/>
<dbReference type="Pfam" id="PF00046">
    <property type="entry name" value="Homeodomain"/>
    <property type="match status" value="1"/>
</dbReference>
<dbReference type="GO" id="GO:0005634">
    <property type="term" value="C:nucleus"/>
    <property type="evidence" value="ECO:0007669"/>
    <property type="project" value="UniProtKB-SubCell"/>
</dbReference>
<gene>
    <name evidence="11" type="primary">dharma</name>
</gene>
<dbReference type="PANTHER" id="PTHR45793:SF5">
    <property type="entry name" value="HOMEOTIC PROTEIN OCELLILESS"/>
    <property type="match status" value="1"/>
</dbReference>
<organism evidence="10 11">
    <name type="scientific">Clupea harengus</name>
    <name type="common">Atlantic herring</name>
    <dbReference type="NCBI Taxonomy" id="7950"/>
    <lineage>
        <taxon>Eukaryota</taxon>
        <taxon>Metazoa</taxon>
        <taxon>Chordata</taxon>
        <taxon>Craniata</taxon>
        <taxon>Vertebrata</taxon>
        <taxon>Euteleostomi</taxon>
        <taxon>Actinopterygii</taxon>
        <taxon>Neopterygii</taxon>
        <taxon>Teleostei</taxon>
        <taxon>Clupei</taxon>
        <taxon>Clupeiformes</taxon>
        <taxon>Clupeoidei</taxon>
        <taxon>Clupeidae</taxon>
        <taxon>Clupea</taxon>
    </lineage>
</organism>
<dbReference type="PROSITE" id="PS00027">
    <property type="entry name" value="HOMEOBOX_1"/>
    <property type="match status" value="1"/>
</dbReference>
<name>A0A8M1KKU0_CLUHA</name>
<evidence type="ECO:0000313" key="10">
    <source>
        <dbReference type="Proteomes" id="UP000515152"/>
    </source>
</evidence>
<keyword evidence="3 6" id="KW-0238">DNA-binding</keyword>
<evidence type="ECO:0000256" key="6">
    <source>
        <dbReference type="PROSITE-ProRule" id="PRU00108"/>
    </source>
</evidence>
<dbReference type="KEGG" id="char:105909679"/>
<dbReference type="OrthoDB" id="6159439at2759"/>
<dbReference type="Proteomes" id="UP000515152">
    <property type="component" value="Chromosome 9"/>
</dbReference>
<keyword evidence="4 6" id="KW-0371">Homeobox</keyword>
<dbReference type="GO" id="GO:0000981">
    <property type="term" value="F:DNA-binding transcription factor activity, RNA polymerase II-specific"/>
    <property type="evidence" value="ECO:0007669"/>
    <property type="project" value="InterPro"/>
</dbReference>
<evidence type="ECO:0000256" key="1">
    <source>
        <dbReference type="ARBA" id="ARBA00004123"/>
    </source>
</evidence>
<evidence type="ECO:0000256" key="5">
    <source>
        <dbReference type="ARBA" id="ARBA00023242"/>
    </source>
</evidence>
<evidence type="ECO:0000256" key="3">
    <source>
        <dbReference type="ARBA" id="ARBA00023125"/>
    </source>
</evidence>
<dbReference type="AlphaFoldDB" id="A0A8M1KKU0"/>
<dbReference type="CTD" id="30170"/>
<evidence type="ECO:0000259" key="9">
    <source>
        <dbReference type="PROSITE" id="PS50071"/>
    </source>
</evidence>
<sequence length="101" mass="11982">MCCPHAVSPRHRNRMRTVFTDGQTKQLDHLFSVTDYPSVEARAELARNTGLTEETVRVWFKNRRARRKRQNIQTKSTGSYSDDREEAQWSREEMHGNQRMD</sequence>